<dbReference type="GO" id="GO:0004309">
    <property type="term" value="F:exopolyphosphatase activity"/>
    <property type="evidence" value="ECO:0007669"/>
    <property type="project" value="TreeGrafter"/>
</dbReference>
<dbReference type="FunCoup" id="A0A024FWV8">
    <property type="interactions" value="18"/>
</dbReference>
<dbReference type="GO" id="GO:0046872">
    <property type="term" value="F:metal ion binding"/>
    <property type="evidence" value="ECO:0007669"/>
    <property type="project" value="UniProtKB-KW"/>
</dbReference>
<dbReference type="Pfam" id="PF01368">
    <property type="entry name" value="DHH"/>
    <property type="match status" value="1"/>
</dbReference>
<dbReference type="OrthoDB" id="374045at2759"/>
<keyword evidence="3" id="KW-0378">Hydrolase</keyword>
<accession>A0A024FWV8</accession>
<dbReference type="PANTHER" id="PTHR12112:SF39">
    <property type="entry name" value="EG:152A3.5 PROTEIN (FBGN0003116_PN PROTEIN)"/>
    <property type="match status" value="1"/>
</dbReference>
<dbReference type="EMBL" id="CAIX01000569">
    <property type="protein sequence ID" value="CCI11149.1"/>
    <property type="molecule type" value="Genomic_DNA"/>
</dbReference>
<dbReference type="GO" id="GO:0005737">
    <property type="term" value="C:cytoplasm"/>
    <property type="evidence" value="ECO:0007669"/>
    <property type="project" value="InterPro"/>
</dbReference>
<dbReference type="AlphaFoldDB" id="A0A024FWV8"/>
<evidence type="ECO:0000256" key="1">
    <source>
        <dbReference type="ARBA" id="ARBA00001936"/>
    </source>
</evidence>
<comment type="caution">
    <text evidence="6">The sequence shown here is derived from an EMBL/GenBank/DDBJ whole genome shotgun (WGS) entry which is preliminary data.</text>
</comment>
<dbReference type="PANTHER" id="PTHR12112">
    <property type="entry name" value="BNIP - RELATED"/>
    <property type="match status" value="1"/>
</dbReference>
<sequence length="447" mass="51255">MIKKLFGEPKWKKIAIDQLETTSDSYNQFSKRNRILLSSYCRNKRDGSDLPNELTFVIGNEAADADSVISSLVYAFYKSKAAQNEKTYIPVVSIPREQLELRCEIVSLLQALRIDLQDVHFVDEIDWKELIQKHKTALSWILVDHNHLTNKHIYQAVESSSHFDIDSLDVKEIIDHHQDQNKYLQASYRNVAFQGSSALVGSCCTLVAEQLRSTRYIPDQATKSEAGLLSTLLLSVISLDTINFDSSAKKATSRDVAMAKWLETYSYASTDCLYEWLAAQKSNEEHWKKFSFRNCLDYDYKEFAINEWSGHRFGISSVLISLEKVAAKCGTKDAFLNELNEFCCKNSIKFLIIMTIERDNETQAVKREVLFYEDGPTDYTKQCLNYLVIDKSNDLRLLPLPDFEYQDTDHIRVFRQCNVAASRKQLVPLLKEALNSTFDGSQSKTEA</sequence>
<reference evidence="6 7" key="1">
    <citation type="submission" date="2012-05" db="EMBL/GenBank/DDBJ databases">
        <title>Recombination and specialization in a pathogen metapopulation.</title>
        <authorList>
            <person name="Gardiner A."/>
            <person name="Kemen E."/>
            <person name="Schultz-Larsen T."/>
            <person name="MacLean D."/>
            <person name="Van Oosterhout C."/>
            <person name="Jones J.D.G."/>
        </authorList>
    </citation>
    <scope>NUCLEOTIDE SEQUENCE [LARGE SCALE GENOMIC DNA]</scope>
    <source>
        <strain evidence="6 7">Ac Nc2</strain>
    </source>
</reference>
<keyword evidence="2" id="KW-0479">Metal-binding</keyword>
<protein>
    <recommendedName>
        <fullName evidence="5">DHHA2 domain-containing protein</fullName>
    </recommendedName>
</protein>
<dbReference type="Pfam" id="PF02833">
    <property type="entry name" value="DHHA2"/>
    <property type="match status" value="1"/>
</dbReference>
<evidence type="ECO:0000313" key="7">
    <source>
        <dbReference type="Proteomes" id="UP000053237"/>
    </source>
</evidence>
<evidence type="ECO:0000256" key="2">
    <source>
        <dbReference type="ARBA" id="ARBA00022723"/>
    </source>
</evidence>
<dbReference type="InterPro" id="IPR004097">
    <property type="entry name" value="DHHA2"/>
</dbReference>
<gene>
    <name evidence="6" type="ORF">BN9_124570</name>
</gene>
<dbReference type="SUPFAM" id="SSF64182">
    <property type="entry name" value="DHH phosphoesterases"/>
    <property type="match status" value="1"/>
</dbReference>
<evidence type="ECO:0000313" key="6">
    <source>
        <dbReference type="EMBL" id="CCI11149.1"/>
    </source>
</evidence>
<organism evidence="6 7">
    <name type="scientific">Albugo candida</name>
    <dbReference type="NCBI Taxonomy" id="65357"/>
    <lineage>
        <taxon>Eukaryota</taxon>
        <taxon>Sar</taxon>
        <taxon>Stramenopiles</taxon>
        <taxon>Oomycota</taxon>
        <taxon>Peronosporomycetes</taxon>
        <taxon>Albuginales</taxon>
        <taxon>Albuginaceae</taxon>
        <taxon>Albugo</taxon>
    </lineage>
</organism>
<name>A0A024FWV8_9STRA</name>
<comment type="cofactor">
    <cofactor evidence="1">
        <name>Mn(2+)</name>
        <dbReference type="ChEBI" id="CHEBI:29035"/>
    </cofactor>
</comment>
<dbReference type="SMART" id="SM01131">
    <property type="entry name" value="DHHA2"/>
    <property type="match status" value="1"/>
</dbReference>
<dbReference type="Gene3D" id="3.90.1640.10">
    <property type="entry name" value="inorganic pyrophosphatase (n-terminal core)"/>
    <property type="match status" value="1"/>
</dbReference>
<dbReference type="InParanoid" id="A0A024FWV8"/>
<proteinExistence type="predicted"/>
<dbReference type="Proteomes" id="UP000053237">
    <property type="component" value="Unassembled WGS sequence"/>
</dbReference>
<feature type="domain" description="DHHA2" evidence="5">
    <location>
        <begin position="274"/>
        <end position="434"/>
    </location>
</feature>
<dbReference type="InterPro" id="IPR038763">
    <property type="entry name" value="DHH_sf"/>
</dbReference>
<evidence type="ECO:0000256" key="4">
    <source>
        <dbReference type="ARBA" id="ARBA00023211"/>
    </source>
</evidence>
<evidence type="ECO:0000259" key="5">
    <source>
        <dbReference type="SMART" id="SM01131"/>
    </source>
</evidence>
<keyword evidence="4" id="KW-0464">Manganese</keyword>
<keyword evidence="7" id="KW-1185">Reference proteome</keyword>
<dbReference type="InterPro" id="IPR001667">
    <property type="entry name" value="DDH_dom"/>
</dbReference>
<dbReference type="STRING" id="65357.A0A024FWV8"/>
<evidence type="ECO:0000256" key="3">
    <source>
        <dbReference type="ARBA" id="ARBA00022801"/>
    </source>
</evidence>
<dbReference type="InterPro" id="IPR038222">
    <property type="entry name" value="DHHA2_dom_sf"/>
</dbReference>
<dbReference type="Gene3D" id="3.10.310.20">
    <property type="entry name" value="DHHA2 domain"/>
    <property type="match status" value="1"/>
</dbReference>